<dbReference type="InterPro" id="IPR010294">
    <property type="entry name" value="ADAMTS_spacer1"/>
</dbReference>
<dbReference type="SMART" id="SM00131">
    <property type="entry name" value="KU"/>
    <property type="match status" value="10"/>
</dbReference>
<dbReference type="PROSITE" id="PS50092">
    <property type="entry name" value="TSP1"/>
    <property type="match status" value="5"/>
</dbReference>
<dbReference type="InterPro" id="IPR036645">
    <property type="entry name" value="Elafin-like_sf"/>
</dbReference>
<evidence type="ECO:0000256" key="6">
    <source>
        <dbReference type="ARBA" id="ARBA00022729"/>
    </source>
</evidence>
<dbReference type="SMART" id="SM00217">
    <property type="entry name" value="WAP"/>
    <property type="match status" value="1"/>
</dbReference>
<protein>
    <submittedName>
        <fullName evidence="18">Papilin</fullName>
    </submittedName>
</protein>
<dbReference type="InterPro" id="IPR036179">
    <property type="entry name" value="Ig-like_dom_sf"/>
</dbReference>
<feature type="domain" description="BPTI/Kunitz inhibitor" evidence="14">
    <location>
        <begin position="1574"/>
        <end position="1624"/>
    </location>
</feature>
<evidence type="ECO:0000256" key="2">
    <source>
        <dbReference type="ARBA" id="ARBA00022473"/>
    </source>
</evidence>
<dbReference type="GO" id="GO:0004222">
    <property type="term" value="F:metalloendopeptidase activity"/>
    <property type="evidence" value="ECO:0007669"/>
    <property type="project" value="TreeGrafter"/>
</dbReference>
<comment type="subcellular location">
    <subcellularLocation>
        <location evidence="1">Secreted</location>
        <location evidence="1">Extracellular space</location>
        <location evidence="1">Extracellular matrix</location>
        <location evidence="1">Basement membrane</location>
    </subcellularLocation>
</comment>
<dbReference type="Gene3D" id="2.60.120.830">
    <property type="match status" value="1"/>
</dbReference>
<feature type="domain" description="Ig-like" evidence="15">
    <location>
        <begin position="2485"/>
        <end position="2571"/>
    </location>
</feature>
<feature type="domain" description="BPTI/Kunitz inhibitor" evidence="14">
    <location>
        <begin position="1816"/>
        <end position="1866"/>
    </location>
</feature>
<dbReference type="Pfam" id="PF05986">
    <property type="entry name" value="ADAMTS_spacer1"/>
    <property type="match status" value="1"/>
</dbReference>
<evidence type="ECO:0000256" key="4">
    <source>
        <dbReference type="ARBA" id="ARBA00022656"/>
    </source>
</evidence>
<dbReference type="InterPro" id="IPR013783">
    <property type="entry name" value="Ig-like_fold"/>
</dbReference>
<dbReference type="Pfam" id="PF08686">
    <property type="entry name" value="PLAC"/>
    <property type="match status" value="1"/>
</dbReference>
<dbReference type="PRINTS" id="PR01857">
    <property type="entry name" value="ADAMTSFAMILY"/>
</dbReference>
<evidence type="ECO:0000256" key="10">
    <source>
        <dbReference type="ARBA" id="ARBA00023157"/>
    </source>
</evidence>
<dbReference type="InterPro" id="IPR007110">
    <property type="entry name" value="Ig-like_dom"/>
</dbReference>
<feature type="compositionally biased region" description="Low complexity" evidence="13">
    <location>
        <begin position="903"/>
        <end position="920"/>
    </location>
</feature>
<dbReference type="CDD" id="cd22639">
    <property type="entry name" value="Kunitz_papilin_lacunin-like"/>
    <property type="match status" value="1"/>
</dbReference>
<evidence type="ECO:0000256" key="9">
    <source>
        <dbReference type="ARBA" id="ARBA00022900"/>
    </source>
</evidence>
<dbReference type="GO" id="GO:0030198">
    <property type="term" value="P:extracellular matrix organization"/>
    <property type="evidence" value="ECO:0007669"/>
    <property type="project" value="InterPro"/>
</dbReference>
<keyword evidence="19" id="KW-1185">Reference proteome</keyword>
<feature type="domain" description="BPTI/Kunitz inhibitor" evidence="14">
    <location>
        <begin position="1759"/>
        <end position="1809"/>
    </location>
</feature>
<evidence type="ECO:0000256" key="12">
    <source>
        <dbReference type="PIRSR" id="PIRSR613273-3"/>
    </source>
</evidence>
<feature type="disulfide bond" evidence="12">
    <location>
        <begin position="61"/>
        <end position="97"/>
    </location>
</feature>
<evidence type="ECO:0000259" key="16">
    <source>
        <dbReference type="PROSITE" id="PS50900"/>
    </source>
</evidence>
<sequence>MLRERTRFQRVFAILLQHHVKLRHERHRRQHGESYLTSSFVLDTDEPERGTWGPWSSPSSCSRTCGGGVTHQIRQCLDIDDNGYNRCTGASRRYFSCNIQVRMKAKDFRAEQCAEFNSIPFEGIYYDWIPYTGGPNKCDLNCMPRGERFFYKHRQMVIDGTPCEAEKNDVCVGGKCMHVGCDMMLGSDVKEDACRECGGDGSDCNTVSSLFDTDDLQRGYVDIILIPKGATNVVVKEIEASNNYLAIRNTSGHYYLNGNWRIDFPRSLKFAGTIFHYSRDPQGFAAPDTITTLGPTSEPIYVVLLYQEHNVGVHYEYSIQKKFSQQTGADSYTWITEEFSSCSATCGGGYQSRRVACVRRRDNQPVDESLCNPELEPADTQACNQDPCPPVWVESEWGPCSKDCGEGGEQTREIKCEQVISGGIPTVVDDSQCLEKVGPKGPTSQECNRKLVCPQFHVGPWKPCDRLCGPGKQVRKVTCYKKINGRIQVLEDKACEGEVPEREKPCELRPCAGLDWVTSDWSGCDEKCGLTQETRTTRCATQDGTVYPDEKCDATKKPELTRDCESKKECEFLWFASQWSDCSADCGSGVQSRKVFCGTFDDETMKKVSDENCDPKKRMNETKVCTAEEECKGEWFAGPWSKCSKPCGSGTMDRKVICMKDNMVSSNCGPDKIIFSFEHCNDQPCEEDQVIPMEPDKIKDLTDEDEECEVYEDEDFVTVSSSLSSDKSNKMADLTEATPLSSPDTGDTSVSDAYDGMLGDAGYTRGDIPPTETGSGEGSGTDFTDSFMYTYSSGFETSFEGSGTGETGKDDDLFTTVSGITESDITEETVEGSTSGSTDESTSETEETPASGETNMTTESGATEETTSESTDQSSESTVSFETEGTTVSSLTESTEPAATGLTESTESGATAETESTVTEADVKGEPWEESDELVTETTESATEMTESTKSGATTEATESALIETTESVSEFWTTIGPDEETASRKPRICKIPRKKTCKTSIYGCCYDGVTMAQGPFGQGCPIAQTCNDTKYGCCDDGVSPATGPENQGCPESNCDETLFGCCPDGVTISEGNDFEGCKKPCNETEFGCCPDNETPASGEDNLGCCNVTEFGCCPDGMKSAAGPDGEGCEEITSVTPTTEEYETTTVQEVCTNTTYGCCPDGVSFATGLNFEGCGVINADNCTVSYFGCCPDNTSPALGPNYLGCYMACENSTYGCCEDGVTPAHGPNREGCCLSTPYKCCPDNILPARGPDFYGCGCQYTRFGCCPDNSTAARGPNSEGCGCKYTPHGCCPNRFTPATGPNYDGCPCYTYQFGCCPDGVTIAKGPRGLGCGCENTEFKCCSDGKTPAKGANYAGCTCDASKYGCCPDGQEEAQGENFEGCLSVPVSLGSACALKRDRGPCRDFTVNWYFDTEYGGCSRFWYGGCEGNNNRFKTQGECKDVCVQPKGKDVCFLPRISGPCEGYFPKEECEELCVSTDLDACEQPKEAGPCEGNFTRWFYNAELQACEQFRYGGCKGNDNNFATEIACHQQCLQPGRRGTTRHIQAPIGTYHRRASRPHSNPCKYIFPVKLTDVCRLEKDPGPCPGSVLRWYYDAGRQTCSQFVYGGCKGNANRFRSRAACEQRCPVKDSCLLPRAEGNCGEKQSRWYFDQSENRCMPFYYTGCGGNKNNFESRDACESDCPAKIEQDTCLLPAHMGECHNYTQRWYYDSYEQQCRQFYYGGCGGNENNFVSEQDCFSRCQTTITTAAPSKEVEFKPDFCFLPDEHGPCSEEQVKWFYDSREGICKQFRYGGCHSNGNNFNSREECEYRCEDVQDPCSLPKVIGPCNGFVKQYYYDHRTDSCSEFEYSGCQGNKNRFQDRESCERKCQKQPPTQATPNVTVTPAPPVETVSKSPICYMSFDPGTCNGDRTAFYYDSANQMCQAFIYGGCEGNANRFQTEEQCERLCGKFHGQDICNLPVNAGECRGDFRKYYYDSVTRICREFSYGGCEGNANRFSSMVECESICIHHEEPVSGNDTSFSSLSVCKEPVDSGSCTSGSSKRYYFDEQEQTCRTFVYTGCGGNRNRFKTFESCISTCLSTTNEIDVDSGANAKDPCVETRKECSTIRCPYGKEAFVDSQDCERCRCVDPCRTQVCPDDTKCAITLVATKDGTEYKGICRSVTKPGRCPNVSNSTRCEQEYADCSGEMKCCNNGCGTSCLEPAAMEVSTTPRPWITSPPPGAEPASLEKPKEPKVSAQEGSYVTLQCVALGNPKPTITWRKGTALIAASESRRRILLDGSLQIINLDRYDGGTYVCTADNGLGPPVRVEYELVITEPTDLAAAILGEPNTHVIVSMNSPISLHCYAWGWPRPFVTWWRGDRMLPLSSDIYEQDSEYTLLIRTVTLPILGEYTCQAFNAIGKAASWSVTLQAVGPVYNIKPEYDEYMKYLVEAPRKPEKPRYPHKPNRTHASDYHTYGPGHPTRQSHVTTPSPIGFTTSAEFGASFRVPVTTNITLGQNQFPEGSDISIPCHVDGYPVPRIYWYKENDLIQPNNRIQITEVNRLVIGNANREDSGRYRCEAKNDYSMSSSVVTIEVAGLIAIKLKINCPIGKKVRIFPGIFIHPNCVDNSFFAKCDLIVEAKYCMHKYYAKFCCRSCTKAGQLPP</sequence>
<feature type="compositionally biased region" description="Low complexity" evidence="13">
    <location>
        <begin position="936"/>
        <end position="949"/>
    </location>
</feature>
<accession>A0A310SU57</accession>
<feature type="region of interest" description="Disordered" evidence="13">
    <location>
        <begin position="2208"/>
        <end position="2228"/>
    </location>
</feature>
<evidence type="ECO:0000256" key="1">
    <source>
        <dbReference type="ARBA" id="ARBA00004302"/>
    </source>
</evidence>
<dbReference type="FunFam" id="4.10.410.10:FF:000020">
    <property type="entry name" value="Collagen, type VI, alpha 3"/>
    <property type="match status" value="4"/>
</dbReference>
<feature type="domain" description="WAP" evidence="17">
    <location>
        <begin position="2158"/>
        <end position="2200"/>
    </location>
</feature>
<proteinExistence type="predicted"/>
<dbReference type="Gene3D" id="4.10.410.10">
    <property type="entry name" value="Pancreatic trypsin inhibitor Kunitz domain"/>
    <property type="match status" value="10"/>
</dbReference>
<dbReference type="Gene3D" id="2.60.40.10">
    <property type="entry name" value="Immunoglobulins"/>
    <property type="match status" value="3"/>
</dbReference>
<dbReference type="SMART" id="SM00408">
    <property type="entry name" value="IGc2"/>
    <property type="match status" value="3"/>
</dbReference>
<keyword evidence="8" id="KW-0084">Basement membrane</keyword>
<dbReference type="InterPro" id="IPR020901">
    <property type="entry name" value="Prtase_inh_Kunz-CS"/>
</dbReference>
<evidence type="ECO:0000259" key="15">
    <source>
        <dbReference type="PROSITE" id="PS50835"/>
    </source>
</evidence>
<dbReference type="FunFam" id="2.60.40.10:FF:000032">
    <property type="entry name" value="palladin isoform X1"/>
    <property type="match status" value="1"/>
</dbReference>
<dbReference type="PROSITE" id="PS00280">
    <property type="entry name" value="BPTI_KUNITZ_1"/>
    <property type="match status" value="8"/>
</dbReference>
<evidence type="ECO:0000256" key="11">
    <source>
        <dbReference type="ARBA" id="ARBA00023319"/>
    </source>
</evidence>
<dbReference type="Proteomes" id="UP000250275">
    <property type="component" value="Unassembled WGS sequence"/>
</dbReference>
<keyword evidence="9" id="KW-0722">Serine protease inhibitor</keyword>
<feature type="domain" description="BPTI/Kunitz inhibitor" evidence="14">
    <location>
        <begin position="2024"/>
        <end position="2075"/>
    </location>
</feature>
<evidence type="ECO:0000313" key="19">
    <source>
        <dbReference type="Proteomes" id="UP000250275"/>
    </source>
</evidence>
<dbReference type="SUPFAM" id="SSF57362">
    <property type="entry name" value="BPTI-like"/>
    <property type="match status" value="10"/>
</dbReference>
<dbReference type="InterPro" id="IPR003599">
    <property type="entry name" value="Ig_sub"/>
</dbReference>
<dbReference type="InterPro" id="IPR036383">
    <property type="entry name" value="TSP1_rpt_sf"/>
</dbReference>
<dbReference type="PANTHER" id="PTHR13723:SF281">
    <property type="entry name" value="PAPILIN"/>
    <property type="match status" value="1"/>
</dbReference>
<dbReference type="GO" id="GO:0006508">
    <property type="term" value="P:proteolysis"/>
    <property type="evidence" value="ECO:0007669"/>
    <property type="project" value="TreeGrafter"/>
</dbReference>
<dbReference type="InterPro" id="IPR050439">
    <property type="entry name" value="ADAMTS_ADAMTS-like"/>
</dbReference>
<dbReference type="PROSITE" id="PS51390">
    <property type="entry name" value="WAP"/>
    <property type="match status" value="1"/>
</dbReference>
<dbReference type="InterPro" id="IPR000884">
    <property type="entry name" value="TSP1_rpt"/>
</dbReference>
<keyword evidence="11" id="KW-0393">Immunoglobulin domain</keyword>
<feature type="domain" description="BPTI/Kunitz inhibitor" evidence="14">
    <location>
        <begin position="1630"/>
        <end position="1680"/>
    </location>
</feature>
<feature type="domain" description="Ig-like" evidence="15">
    <location>
        <begin position="2221"/>
        <end position="2312"/>
    </location>
</feature>
<feature type="compositionally biased region" description="Low complexity" evidence="13">
    <location>
        <begin position="848"/>
        <end position="880"/>
    </location>
</feature>
<dbReference type="InterPro" id="IPR010909">
    <property type="entry name" value="PLAC"/>
</dbReference>
<dbReference type="SMART" id="SM00409">
    <property type="entry name" value="IG"/>
    <property type="match status" value="3"/>
</dbReference>
<feature type="compositionally biased region" description="Polar residues" evidence="13">
    <location>
        <begin position="738"/>
        <end position="751"/>
    </location>
</feature>
<keyword evidence="10 12" id="KW-1015">Disulfide bond</keyword>
<dbReference type="InterPro" id="IPR002223">
    <property type="entry name" value="Kunitz_BPTI"/>
</dbReference>
<feature type="disulfide bond" evidence="12">
    <location>
        <begin position="76"/>
        <end position="87"/>
    </location>
</feature>
<dbReference type="PROSITE" id="PS50900">
    <property type="entry name" value="PLAC"/>
    <property type="match status" value="1"/>
</dbReference>
<gene>
    <name evidence="18" type="ORF">WN48_04622</name>
</gene>
<dbReference type="SMART" id="SM00209">
    <property type="entry name" value="TSP1"/>
    <property type="match status" value="7"/>
</dbReference>
<dbReference type="SUPFAM" id="SSF48726">
    <property type="entry name" value="Immunoglobulin"/>
    <property type="match status" value="3"/>
</dbReference>
<dbReference type="OrthoDB" id="5950222at2759"/>
<feature type="domain" description="Ig-like" evidence="15">
    <location>
        <begin position="2314"/>
        <end position="2405"/>
    </location>
</feature>
<feature type="domain" description="BPTI/Kunitz inhibitor" evidence="14">
    <location>
        <begin position="1954"/>
        <end position="2004"/>
    </location>
</feature>
<dbReference type="InterPro" id="IPR003598">
    <property type="entry name" value="Ig_sub2"/>
</dbReference>
<name>A0A310SU57_9HYME</name>
<dbReference type="CDD" id="cd00096">
    <property type="entry name" value="Ig"/>
    <property type="match status" value="1"/>
</dbReference>
<dbReference type="PRINTS" id="PR00759">
    <property type="entry name" value="BASICPTASE"/>
</dbReference>
<keyword evidence="7" id="KW-0677">Repeat</keyword>
<dbReference type="InterPro" id="IPR008197">
    <property type="entry name" value="WAP_dom"/>
</dbReference>
<dbReference type="PROSITE" id="PS50279">
    <property type="entry name" value="BPTI_KUNITZ_2"/>
    <property type="match status" value="10"/>
</dbReference>
<dbReference type="GO" id="GO:0090729">
    <property type="term" value="F:toxin activity"/>
    <property type="evidence" value="ECO:0007669"/>
    <property type="project" value="UniProtKB-KW"/>
</dbReference>
<keyword evidence="4" id="KW-0800">Toxin</keyword>
<dbReference type="GO" id="GO:0004867">
    <property type="term" value="F:serine-type endopeptidase inhibitor activity"/>
    <property type="evidence" value="ECO:0007669"/>
    <property type="project" value="UniProtKB-KW"/>
</dbReference>
<feature type="region of interest" description="Disordered" evidence="13">
    <location>
        <begin position="727"/>
        <end position="784"/>
    </location>
</feature>
<organism evidence="18 19">
    <name type="scientific">Eufriesea mexicana</name>
    <dbReference type="NCBI Taxonomy" id="516756"/>
    <lineage>
        <taxon>Eukaryota</taxon>
        <taxon>Metazoa</taxon>
        <taxon>Ecdysozoa</taxon>
        <taxon>Arthropoda</taxon>
        <taxon>Hexapoda</taxon>
        <taxon>Insecta</taxon>
        <taxon>Pterygota</taxon>
        <taxon>Neoptera</taxon>
        <taxon>Endopterygota</taxon>
        <taxon>Hymenoptera</taxon>
        <taxon>Apocrita</taxon>
        <taxon>Aculeata</taxon>
        <taxon>Apoidea</taxon>
        <taxon>Anthophila</taxon>
        <taxon>Apidae</taxon>
        <taxon>Eufriesea</taxon>
    </lineage>
</organism>
<evidence type="ECO:0000313" key="18">
    <source>
        <dbReference type="EMBL" id="OAD60869.1"/>
    </source>
</evidence>
<feature type="compositionally biased region" description="Polar residues" evidence="13">
    <location>
        <begin position="881"/>
        <end position="897"/>
    </location>
</feature>
<dbReference type="InterPro" id="IPR013273">
    <property type="entry name" value="ADAMTS/ADAMTS-like"/>
</dbReference>
<feature type="domain" description="BPTI/Kunitz inhibitor" evidence="14">
    <location>
        <begin position="1895"/>
        <end position="1945"/>
    </location>
</feature>
<keyword evidence="6" id="KW-0732">Signal</keyword>
<dbReference type="Pfam" id="PF13927">
    <property type="entry name" value="Ig_3"/>
    <property type="match status" value="1"/>
</dbReference>
<keyword evidence="8" id="KW-0272">Extracellular matrix</keyword>
<evidence type="ECO:0000256" key="3">
    <source>
        <dbReference type="ARBA" id="ARBA00022525"/>
    </source>
</evidence>
<feature type="region of interest" description="Disordered" evidence="13">
    <location>
        <begin position="820"/>
        <end position="959"/>
    </location>
</feature>
<dbReference type="FunFam" id="4.10.410.10:FF:000011">
    <property type="entry name" value="Tissue factor pathway inhibitor"/>
    <property type="match status" value="1"/>
</dbReference>
<dbReference type="InterPro" id="IPR013098">
    <property type="entry name" value="Ig_I-set"/>
</dbReference>
<dbReference type="CDD" id="cd00199">
    <property type="entry name" value="WAP"/>
    <property type="match status" value="1"/>
</dbReference>
<dbReference type="GO" id="GO:0005576">
    <property type="term" value="C:extracellular region"/>
    <property type="evidence" value="ECO:0007669"/>
    <property type="project" value="InterPro"/>
</dbReference>
<dbReference type="CDD" id="cd00109">
    <property type="entry name" value="Kunitz-type"/>
    <property type="match status" value="7"/>
</dbReference>
<dbReference type="Pfam" id="PF07679">
    <property type="entry name" value="I-set"/>
    <property type="match status" value="2"/>
</dbReference>
<dbReference type="Pfam" id="PF00090">
    <property type="entry name" value="TSP_1"/>
    <property type="match status" value="1"/>
</dbReference>
<keyword evidence="3" id="KW-0964">Secreted</keyword>
<dbReference type="SUPFAM" id="SSF82895">
    <property type="entry name" value="TSP-1 type 1 repeat"/>
    <property type="match status" value="7"/>
</dbReference>
<dbReference type="Pfam" id="PF00014">
    <property type="entry name" value="Kunitz_BPTI"/>
    <property type="match status" value="10"/>
</dbReference>
<dbReference type="Pfam" id="PF19030">
    <property type="entry name" value="TSP1_ADAMTS"/>
    <property type="match status" value="6"/>
</dbReference>
<dbReference type="PROSITE" id="PS50835">
    <property type="entry name" value="IG_LIKE"/>
    <property type="match status" value="3"/>
</dbReference>
<evidence type="ECO:0000256" key="5">
    <source>
        <dbReference type="ARBA" id="ARBA00022690"/>
    </source>
</evidence>
<feature type="domain" description="BPTI/Kunitz inhibitor" evidence="14">
    <location>
        <begin position="1481"/>
        <end position="1531"/>
    </location>
</feature>
<evidence type="ECO:0000259" key="14">
    <source>
        <dbReference type="PROSITE" id="PS50279"/>
    </source>
</evidence>
<dbReference type="EMBL" id="KQ760329">
    <property type="protein sequence ID" value="OAD60869.1"/>
    <property type="molecule type" value="Genomic_DNA"/>
</dbReference>
<dbReference type="FunFam" id="2.20.100.10:FF:000005">
    <property type="entry name" value="ADAM metallopeptidase with thrombospondin type 1 motif 9"/>
    <property type="match status" value="1"/>
</dbReference>
<feature type="domain" description="PLAC" evidence="16">
    <location>
        <begin position="2598"/>
        <end position="2637"/>
    </location>
</feature>
<evidence type="ECO:0000256" key="13">
    <source>
        <dbReference type="SAM" id="MobiDB-lite"/>
    </source>
</evidence>
<reference evidence="18 19" key="1">
    <citation type="submission" date="2015-07" db="EMBL/GenBank/DDBJ databases">
        <title>The genome of Eufriesea mexicana.</title>
        <authorList>
            <person name="Pan H."/>
            <person name="Kapheim K."/>
        </authorList>
    </citation>
    <scope>NUCLEOTIDE SEQUENCE [LARGE SCALE GENOMIC DNA]</scope>
    <source>
        <strain evidence="18">0111107269</strain>
        <tissue evidence="18">Whole body</tissue>
    </source>
</reference>
<evidence type="ECO:0000256" key="7">
    <source>
        <dbReference type="ARBA" id="ARBA00022737"/>
    </source>
</evidence>
<dbReference type="FunFam" id="2.60.120.830:FF:000001">
    <property type="entry name" value="A disintegrin and metalloproteinase with thrombospondin motifs 1"/>
    <property type="match status" value="1"/>
</dbReference>
<feature type="domain" description="BPTI/Kunitz inhibitor" evidence="14">
    <location>
        <begin position="1392"/>
        <end position="1442"/>
    </location>
</feature>
<keyword evidence="5" id="KW-0646">Protease inhibitor</keyword>
<feature type="compositionally biased region" description="Low complexity" evidence="13">
    <location>
        <begin position="831"/>
        <end position="840"/>
    </location>
</feature>
<dbReference type="GO" id="GO:0005604">
    <property type="term" value="C:basement membrane"/>
    <property type="evidence" value="ECO:0007669"/>
    <property type="project" value="UniProtKB-SubCell"/>
</dbReference>
<dbReference type="InterPro" id="IPR036880">
    <property type="entry name" value="Kunitz_BPTI_sf"/>
</dbReference>
<feature type="compositionally biased region" description="Polar residues" evidence="13">
    <location>
        <begin position="950"/>
        <end position="959"/>
    </location>
</feature>
<dbReference type="SUPFAM" id="SSF57256">
    <property type="entry name" value="Elafin-like"/>
    <property type="match status" value="1"/>
</dbReference>
<keyword evidence="2" id="KW-0217">Developmental protein</keyword>
<dbReference type="Gene3D" id="2.20.100.10">
    <property type="entry name" value="Thrombospondin type-1 (TSP1) repeat"/>
    <property type="match status" value="5"/>
</dbReference>
<evidence type="ECO:0000259" key="17">
    <source>
        <dbReference type="PROSITE" id="PS51390"/>
    </source>
</evidence>
<dbReference type="PANTHER" id="PTHR13723">
    <property type="entry name" value="ADAMTS A DISINTEGRIN AND METALLOPROTEASE WITH THROMBOSPONDIN MOTIFS PROTEASE"/>
    <property type="match status" value="1"/>
</dbReference>
<evidence type="ECO:0000256" key="8">
    <source>
        <dbReference type="ARBA" id="ARBA00022869"/>
    </source>
</evidence>
<feature type="domain" description="BPTI/Kunitz inhibitor" evidence="14">
    <location>
        <begin position="1689"/>
        <end position="1739"/>
    </location>
</feature>